<evidence type="ECO:0000256" key="5">
    <source>
        <dbReference type="ARBA" id="ARBA00022527"/>
    </source>
</evidence>
<name>A0A060TBJ1_BLAAD</name>
<dbReference type="SMART" id="SM00220">
    <property type="entry name" value="S_TKc"/>
    <property type="match status" value="1"/>
</dbReference>
<gene>
    <name evidence="17" type="ORF">GNLVRS02_ARAD1B08228g</name>
</gene>
<comment type="catalytic activity">
    <reaction evidence="12">
        <text>[DNA-directed RNA polymerase] + ATP = phospho-[DNA-directed RNA polymerase] + ADP + H(+)</text>
        <dbReference type="Rhea" id="RHEA:10216"/>
        <dbReference type="Rhea" id="RHEA-COMP:11321"/>
        <dbReference type="Rhea" id="RHEA-COMP:11322"/>
        <dbReference type="ChEBI" id="CHEBI:15378"/>
        <dbReference type="ChEBI" id="CHEBI:30616"/>
        <dbReference type="ChEBI" id="CHEBI:43176"/>
        <dbReference type="ChEBI" id="CHEBI:68546"/>
        <dbReference type="ChEBI" id="CHEBI:456216"/>
        <dbReference type="EC" id="2.7.11.23"/>
    </reaction>
</comment>
<feature type="binding site" evidence="13">
    <location>
        <position position="45"/>
    </location>
    <ligand>
        <name>ATP</name>
        <dbReference type="ChEBI" id="CHEBI:30616"/>
    </ligand>
</feature>
<keyword evidence="10" id="KW-0539">Nucleus</keyword>
<keyword evidence="7 13" id="KW-0547">Nucleotide-binding</keyword>
<dbReference type="InterPro" id="IPR000719">
    <property type="entry name" value="Prot_kinase_dom"/>
</dbReference>
<dbReference type="InterPro" id="IPR017441">
    <property type="entry name" value="Protein_kinase_ATP_BS"/>
</dbReference>
<dbReference type="PANTHER" id="PTHR24056">
    <property type="entry name" value="CELL DIVISION PROTEIN KINASE"/>
    <property type="match status" value="1"/>
</dbReference>
<feature type="compositionally biased region" description="Polar residues" evidence="15">
    <location>
        <begin position="329"/>
        <end position="339"/>
    </location>
</feature>
<dbReference type="InterPro" id="IPR011009">
    <property type="entry name" value="Kinase-like_dom_sf"/>
</dbReference>
<dbReference type="FunFam" id="1.10.510.10:FF:000415">
    <property type="entry name" value="CMGC/CDK/CRK7 protein kinase, variant"/>
    <property type="match status" value="1"/>
</dbReference>
<evidence type="ECO:0000256" key="14">
    <source>
        <dbReference type="RuleBase" id="RU000304"/>
    </source>
</evidence>
<evidence type="ECO:0000256" key="1">
    <source>
        <dbReference type="ARBA" id="ARBA00004123"/>
    </source>
</evidence>
<comment type="subcellular location">
    <subcellularLocation>
        <location evidence="1">Nucleus</location>
    </subcellularLocation>
</comment>
<dbReference type="GO" id="GO:0008353">
    <property type="term" value="F:RNA polymerase II CTD heptapeptide repeat kinase activity"/>
    <property type="evidence" value="ECO:0007669"/>
    <property type="project" value="UniProtKB-EC"/>
</dbReference>
<evidence type="ECO:0000256" key="15">
    <source>
        <dbReference type="SAM" id="MobiDB-lite"/>
    </source>
</evidence>
<feature type="compositionally biased region" description="Low complexity" evidence="15">
    <location>
        <begin position="359"/>
        <end position="379"/>
    </location>
</feature>
<comment type="similarity">
    <text evidence="2">Belongs to the protein kinase superfamily. CMGC Ser/Thr protein kinase family. CDC2/CDKX subfamily.</text>
</comment>
<dbReference type="EC" id="2.7.11.22" evidence="4"/>
<evidence type="ECO:0000313" key="17">
    <source>
        <dbReference type="EMBL" id="CDP36232.1"/>
    </source>
</evidence>
<dbReference type="PANTHER" id="PTHR24056:SF233">
    <property type="entry name" value="CYCLIN-DEPENDENT KINASE 9"/>
    <property type="match status" value="1"/>
</dbReference>
<evidence type="ECO:0000256" key="3">
    <source>
        <dbReference type="ARBA" id="ARBA00012409"/>
    </source>
</evidence>
<evidence type="ECO:0000256" key="6">
    <source>
        <dbReference type="ARBA" id="ARBA00022679"/>
    </source>
</evidence>
<dbReference type="PROSITE" id="PS50011">
    <property type="entry name" value="PROTEIN_KINASE_DOM"/>
    <property type="match status" value="1"/>
</dbReference>
<feature type="compositionally biased region" description="Basic residues" evidence="15">
    <location>
        <begin position="387"/>
        <end position="408"/>
    </location>
</feature>
<dbReference type="InterPro" id="IPR050108">
    <property type="entry name" value="CDK"/>
</dbReference>
<protein>
    <recommendedName>
        <fullName evidence="11">Serine/threonine-protein kinase BUR1</fullName>
        <ecNumber evidence="4">2.7.11.22</ecNumber>
        <ecNumber evidence="3">2.7.11.23</ecNumber>
    </recommendedName>
</protein>
<evidence type="ECO:0000256" key="7">
    <source>
        <dbReference type="ARBA" id="ARBA00022741"/>
    </source>
</evidence>
<reference evidence="17" key="2">
    <citation type="submission" date="2014-06" db="EMBL/GenBank/DDBJ databases">
        <title>The complete genome of Blastobotrys (Arxula) adeninivorans LS3 - a yeast of biotechnological interest.</title>
        <authorList>
            <person name="Kunze G."/>
            <person name="Gaillardin C."/>
            <person name="Czernicka M."/>
            <person name="Durrens P."/>
            <person name="Martin T."/>
            <person name="Boer E."/>
            <person name="Gabaldon T."/>
            <person name="Cruz J."/>
            <person name="Talla E."/>
            <person name="Marck C."/>
            <person name="Goffeau A."/>
            <person name="Barbe V."/>
            <person name="Baret P."/>
            <person name="Baronian K."/>
            <person name="Beier S."/>
            <person name="Bleykasten C."/>
            <person name="Bode R."/>
            <person name="Casaregola S."/>
            <person name="Despons L."/>
            <person name="Fairhead C."/>
            <person name="Giersberg M."/>
            <person name="Gierski P."/>
            <person name="Hahnel U."/>
            <person name="Hartmann A."/>
            <person name="Jankowska D."/>
            <person name="Jubin C."/>
            <person name="Jung P."/>
            <person name="Lafontaine I."/>
            <person name="Leh-Louis V."/>
            <person name="Lemaire M."/>
            <person name="Marcet-Houben M."/>
            <person name="Mascher M."/>
            <person name="Morel G."/>
            <person name="Richard G.-F."/>
            <person name="Riechen J."/>
            <person name="Sacerdot C."/>
            <person name="Sarkar A."/>
            <person name="Savel G."/>
            <person name="Schacherer J."/>
            <person name="Sherman D."/>
            <person name="Straub M.-L."/>
            <person name="Stein N."/>
            <person name="Thierry A."/>
            <person name="Trautwein-Schult A."/>
            <person name="Westhof E."/>
            <person name="Worch S."/>
            <person name="Dujon B."/>
            <person name="Souciet J.-L."/>
            <person name="Wincker P."/>
            <person name="Scholz U."/>
            <person name="Neuveglise N."/>
        </authorList>
    </citation>
    <scope>NUCLEOTIDE SEQUENCE</scope>
    <source>
        <strain evidence="17">LS3</strain>
    </source>
</reference>
<evidence type="ECO:0000256" key="9">
    <source>
        <dbReference type="ARBA" id="ARBA00022840"/>
    </source>
</evidence>
<organism evidence="17">
    <name type="scientific">Blastobotrys adeninivorans</name>
    <name type="common">Yeast</name>
    <name type="synonym">Arxula adeninivorans</name>
    <dbReference type="NCBI Taxonomy" id="409370"/>
    <lineage>
        <taxon>Eukaryota</taxon>
        <taxon>Fungi</taxon>
        <taxon>Dikarya</taxon>
        <taxon>Ascomycota</taxon>
        <taxon>Saccharomycotina</taxon>
        <taxon>Dipodascomycetes</taxon>
        <taxon>Dipodascales</taxon>
        <taxon>Trichomonascaceae</taxon>
        <taxon>Blastobotrys</taxon>
    </lineage>
</organism>
<evidence type="ECO:0000259" key="16">
    <source>
        <dbReference type="PROSITE" id="PS50011"/>
    </source>
</evidence>
<evidence type="ECO:0000256" key="4">
    <source>
        <dbReference type="ARBA" id="ARBA00012425"/>
    </source>
</evidence>
<evidence type="ECO:0000256" key="2">
    <source>
        <dbReference type="ARBA" id="ARBA00006485"/>
    </source>
</evidence>
<dbReference type="PhylomeDB" id="A0A060TBJ1"/>
<dbReference type="EMBL" id="HG937692">
    <property type="protein sequence ID" value="CDP36232.1"/>
    <property type="molecule type" value="Genomic_DNA"/>
</dbReference>
<dbReference type="GO" id="GO:0005634">
    <property type="term" value="C:nucleus"/>
    <property type="evidence" value="ECO:0007669"/>
    <property type="project" value="UniProtKB-SubCell"/>
</dbReference>
<sequence>MSRCFSGCSDVTKAYDKSERLGKGTFGEVYKAVHKDTGCVVAIKKLILDNEKEGFPLTALREIRILKQLDHENVVPLVDMAVERPEKATQRFSCYMVTPYMDHDLAGLLGRPGVVLSLATIKCYLQQILRGVAYLHAEKFLHRDMKTANILIDNSGRVRVADFGLARKYYEPAPTVGGGAGPGGRKYTALVVTRWYRAPELVLGEARYTTAVDLWGVGCVFGEMFTKYPILQGSSDMDQGHRIFRLMGSPNDDNMPGWDQLPGSQGMVFGPYRRELESVFSNLTPDALSLLSGLLDLNPQKRLTAIGALAHRFFTTDPLPAKPHEIPSFPSSHELSVQNSHRHPGDNRAPRADPSQHPNYDQNYSQNYNSYQNYHPQSYANESNGHNNRHNHHRHHHNHHNNRHRRRNNDRYRDEPYDNRRRQNNRRDEVPPYRKPRPGGGGGGDRANPNDIALPPYRRRGPPGDADSAPPYRRQQEPTLDYGS</sequence>
<dbReference type="AlphaFoldDB" id="A0A060TBJ1"/>
<reference evidence="17" key="1">
    <citation type="submission" date="2014-02" db="EMBL/GenBank/DDBJ databases">
        <authorList>
            <person name="Genoscope - CEA"/>
        </authorList>
    </citation>
    <scope>NUCLEOTIDE SEQUENCE</scope>
    <source>
        <strain evidence="17">LS3</strain>
    </source>
</reference>
<evidence type="ECO:0000256" key="10">
    <source>
        <dbReference type="ARBA" id="ARBA00023242"/>
    </source>
</evidence>
<dbReference type="Pfam" id="PF00069">
    <property type="entry name" value="Pkinase"/>
    <property type="match status" value="1"/>
</dbReference>
<feature type="region of interest" description="Disordered" evidence="15">
    <location>
        <begin position="322"/>
        <end position="484"/>
    </location>
</feature>
<evidence type="ECO:0000256" key="11">
    <source>
        <dbReference type="ARBA" id="ARBA00041018"/>
    </source>
</evidence>
<dbReference type="PROSITE" id="PS00107">
    <property type="entry name" value="PROTEIN_KINASE_ATP"/>
    <property type="match status" value="1"/>
</dbReference>
<dbReference type="SUPFAM" id="SSF56112">
    <property type="entry name" value="Protein kinase-like (PK-like)"/>
    <property type="match status" value="1"/>
</dbReference>
<accession>A0A060TBJ1</accession>
<evidence type="ECO:0000256" key="13">
    <source>
        <dbReference type="PROSITE-ProRule" id="PRU10141"/>
    </source>
</evidence>
<keyword evidence="6" id="KW-0808">Transferase</keyword>
<evidence type="ECO:0000256" key="8">
    <source>
        <dbReference type="ARBA" id="ARBA00022777"/>
    </source>
</evidence>
<feature type="domain" description="Protein kinase" evidence="16">
    <location>
        <begin position="15"/>
        <end position="314"/>
    </location>
</feature>
<keyword evidence="5 14" id="KW-0723">Serine/threonine-protein kinase</keyword>
<dbReference type="Gene3D" id="1.10.510.10">
    <property type="entry name" value="Transferase(Phosphotransferase) domain 1"/>
    <property type="match status" value="1"/>
</dbReference>
<dbReference type="GO" id="GO:0005524">
    <property type="term" value="F:ATP binding"/>
    <property type="evidence" value="ECO:0007669"/>
    <property type="project" value="UniProtKB-UniRule"/>
</dbReference>
<dbReference type="EC" id="2.7.11.23" evidence="3"/>
<feature type="compositionally biased region" description="Basic and acidic residues" evidence="15">
    <location>
        <begin position="409"/>
        <end position="432"/>
    </location>
</feature>
<keyword evidence="9 13" id="KW-0067">ATP-binding</keyword>
<dbReference type="GO" id="GO:0004693">
    <property type="term" value="F:cyclin-dependent protein serine/threonine kinase activity"/>
    <property type="evidence" value="ECO:0007669"/>
    <property type="project" value="UniProtKB-EC"/>
</dbReference>
<dbReference type="PROSITE" id="PS00108">
    <property type="entry name" value="PROTEIN_KINASE_ST"/>
    <property type="match status" value="1"/>
</dbReference>
<dbReference type="Gene3D" id="3.30.200.20">
    <property type="entry name" value="Phosphorylase Kinase, domain 1"/>
    <property type="match status" value="1"/>
</dbReference>
<proteinExistence type="inferred from homology"/>
<dbReference type="InterPro" id="IPR008271">
    <property type="entry name" value="Ser/Thr_kinase_AS"/>
</dbReference>
<evidence type="ECO:0000256" key="12">
    <source>
        <dbReference type="ARBA" id="ARBA00049280"/>
    </source>
</evidence>
<keyword evidence="8" id="KW-0418">Kinase</keyword>